<keyword evidence="1" id="KW-0472">Membrane</keyword>
<feature type="transmembrane region" description="Helical" evidence="1">
    <location>
        <begin position="164"/>
        <end position="186"/>
    </location>
</feature>
<sequence length="196" mass="21871">MGGMINGYRYEHIDGSGYYIDSQGRRMADSQGRRMVFYENKPMSPRAKQFWLGFLIGFIICAIISYNLAEKYADKKIPHNVLLLTFMGGAVGGFVVGLFFYARQIAKERGSWFGSEETKAGELFLLGLTFGFIIFAVIFGYAAYLLSPHLEGFFEDKNDLADLRFHACIIGGLAMGLIIGASLYVCQKNRQHRGGG</sequence>
<evidence type="ECO:0000256" key="1">
    <source>
        <dbReference type="SAM" id="Phobius"/>
    </source>
</evidence>
<reference evidence="3" key="1">
    <citation type="submission" date="2022-11" db="UniProtKB">
        <authorList>
            <consortium name="WormBaseParasite"/>
        </authorList>
    </citation>
    <scope>IDENTIFICATION</scope>
</reference>
<proteinExistence type="predicted"/>
<feature type="transmembrane region" description="Helical" evidence="1">
    <location>
        <begin position="123"/>
        <end position="144"/>
    </location>
</feature>
<protein>
    <submittedName>
        <fullName evidence="3">Uncharacterized protein</fullName>
    </submittedName>
</protein>
<organism evidence="2 3">
    <name type="scientific">Meloidogyne javanica</name>
    <name type="common">Root-knot nematode worm</name>
    <dbReference type="NCBI Taxonomy" id="6303"/>
    <lineage>
        <taxon>Eukaryota</taxon>
        <taxon>Metazoa</taxon>
        <taxon>Ecdysozoa</taxon>
        <taxon>Nematoda</taxon>
        <taxon>Chromadorea</taxon>
        <taxon>Rhabditida</taxon>
        <taxon>Tylenchina</taxon>
        <taxon>Tylenchomorpha</taxon>
        <taxon>Tylenchoidea</taxon>
        <taxon>Meloidogynidae</taxon>
        <taxon>Meloidogyninae</taxon>
        <taxon>Meloidogyne</taxon>
        <taxon>Meloidogyne incognita group</taxon>
    </lineage>
</organism>
<feature type="transmembrane region" description="Helical" evidence="1">
    <location>
        <begin position="50"/>
        <end position="69"/>
    </location>
</feature>
<name>A0A915LX97_MELJA</name>
<dbReference type="WBParaSite" id="scaffold2174_cov207.g4374">
    <property type="protein sequence ID" value="scaffold2174_cov207.g4374"/>
    <property type="gene ID" value="scaffold2174_cov207.g4374"/>
</dbReference>
<evidence type="ECO:0000313" key="3">
    <source>
        <dbReference type="WBParaSite" id="scaffold2174_cov207.g4374"/>
    </source>
</evidence>
<feature type="transmembrane region" description="Helical" evidence="1">
    <location>
        <begin position="81"/>
        <end position="102"/>
    </location>
</feature>
<dbReference type="AlphaFoldDB" id="A0A915LX97"/>
<accession>A0A915LX97</accession>
<keyword evidence="1" id="KW-0812">Transmembrane</keyword>
<evidence type="ECO:0000313" key="2">
    <source>
        <dbReference type="Proteomes" id="UP000887561"/>
    </source>
</evidence>
<keyword evidence="2" id="KW-1185">Reference proteome</keyword>
<keyword evidence="1" id="KW-1133">Transmembrane helix</keyword>
<dbReference type="Proteomes" id="UP000887561">
    <property type="component" value="Unplaced"/>
</dbReference>